<dbReference type="PaxDb" id="4113-PGSC0003DMT400094180"/>
<proteinExistence type="predicted"/>
<sequence>MIPQQVYHRLRLTLSSCQSSAHQISGYSELEQQLWQHQHRHDEVPLSQPLGQYLKGEQWLEAVVEVAKEEPPEA</sequence>
<dbReference type="HOGENOM" id="CLU_2692639_0_0_1"/>
<evidence type="ECO:0000313" key="1">
    <source>
        <dbReference type="EnsemblPlants" id="PGSC0003DMT400094180"/>
    </source>
</evidence>
<protein>
    <submittedName>
        <fullName evidence="1">Uncharacterized protein</fullName>
    </submittedName>
</protein>
<dbReference type="EnsemblPlants" id="PGSC0003DMT400094180">
    <property type="protein sequence ID" value="PGSC0003DMT400094180"/>
    <property type="gene ID" value="PGSC0003DMG400043751"/>
</dbReference>
<reference evidence="2" key="1">
    <citation type="journal article" date="2011" name="Nature">
        <title>Genome sequence and analysis of the tuber crop potato.</title>
        <authorList>
            <consortium name="The Potato Genome Sequencing Consortium"/>
        </authorList>
    </citation>
    <scope>NUCLEOTIDE SEQUENCE [LARGE SCALE GENOMIC DNA]</scope>
    <source>
        <strain evidence="2">cv. DM1-3 516 R44</strain>
    </source>
</reference>
<dbReference type="InParanoid" id="M1DTK9"/>
<organism evidence="1 2">
    <name type="scientific">Solanum tuberosum</name>
    <name type="common">Potato</name>
    <dbReference type="NCBI Taxonomy" id="4113"/>
    <lineage>
        <taxon>Eukaryota</taxon>
        <taxon>Viridiplantae</taxon>
        <taxon>Streptophyta</taxon>
        <taxon>Embryophyta</taxon>
        <taxon>Tracheophyta</taxon>
        <taxon>Spermatophyta</taxon>
        <taxon>Magnoliopsida</taxon>
        <taxon>eudicotyledons</taxon>
        <taxon>Gunneridae</taxon>
        <taxon>Pentapetalae</taxon>
        <taxon>asterids</taxon>
        <taxon>lamiids</taxon>
        <taxon>Solanales</taxon>
        <taxon>Solanaceae</taxon>
        <taxon>Solanoideae</taxon>
        <taxon>Solaneae</taxon>
        <taxon>Solanum</taxon>
    </lineage>
</organism>
<accession>M1DTK9</accession>
<dbReference type="Gramene" id="PGSC0003DMT400094180">
    <property type="protein sequence ID" value="PGSC0003DMT400094180"/>
    <property type="gene ID" value="PGSC0003DMG400043751"/>
</dbReference>
<keyword evidence="2" id="KW-1185">Reference proteome</keyword>
<dbReference type="AlphaFoldDB" id="M1DTK9"/>
<reference evidence="1" key="2">
    <citation type="submission" date="2015-06" db="UniProtKB">
        <authorList>
            <consortium name="EnsemblPlants"/>
        </authorList>
    </citation>
    <scope>IDENTIFICATION</scope>
    <source>
        <strain evidence="1">DM1-3 516 R44</strain>
    </source>
</reference>
<name>M1DTK9_SOLTU</name>
<dbReference type="Proteomes" id="UP000011115">
    <property type="component" value="Unassembled WGS sequence"/>
</dbReference>
<evidence type="ECO:0000313" key="2">
    <source>
        <dbReference type="Proteomes" id="UP000011115"/>
    </source>
</evidence>